<gene>
    <name evidence="1" type="ORF">MRB53_035746</name>
</gene>
<reference evidence="1 2" key="1">
    <citation type="journal article" date="2022" name="Hortic Res">
        <title>A haplotype resolved chromosomal level avocado genome allows analysis of novel avocado genes.</title>
        <authorList>
            <person name="Nath O."/>
            <person name="Fletcher S.J."/>
            <person name="Hayward A."/>
            <person name="Shaw L.M."/>
            <person name="Masouleh A.K."/>
            <person name="Furtado A."/>
            <person name="Henry R.J."/>
            <person name="Mitter N."/>
        </authorList>
    </citation>
    <scope>NUCLEOTIDE SEQUENCE [LARGE SCALE GENOMIC DNA]</scope>
    <source>
        <strain evidence="2">cv. Hass</strain>
    </source>
</reference>
<name>A0ACC2K5G5_PERAE</name>
<keyword evidence="2" id="KW-1185">Reference proteome</keyword>
<dbReference type="Proteomes" id="UP001234297">
    <property type="component" value="Chromosome 12"/>
</dbReference>
<sequence>MSALFNFHSFLTVVLLVICTCTYIKMQFPTILEQRTGFRGFFWKAARIGERLSPWVAMGCNFISSLLRTETATTFTDEIKSISSEMNIVVWNMSNDHQHPSLAETPVGRSGTQRSPYLYGWLLGSNILAITLLCIFALSEKRPCPS</sequence>
<organism evidence="1 2">
    <name type="scientific">Persea americana</name>
    <name type="common">Avocado</name>
    <dbReference type="NCBI Taxonomy" id="3435"/>
    <lineage>
        <taxon>Eukaryota</taxon>
        <taxon>Viridiplantae</taxon>
        <taxon>Streptophyta</taxon>
        <taxon>Embryophyta</taxon>
        <taxon>Tracheophyta</taxon>
        <taxon>Spermatophyta</taxon>
        <taxon>Magnoliopsida</taxon>
        <taxon>Magnoliidae</taxon>
        <taxon>Laurales</taxon>
        <taxon>Lauraceae</taxon>
        <taxon>Persea</taxon>
    </lineage>
</organism>
<accession>A0ACC2K5G5</accession>
<evidence type="ECO:0000313" key="1">
    <source>
        <dbReference type="EMBL" id="KAJ8616374.1"/>
    </source>
</evidence>
<protein>
    <submittedName>
        <fullName evidence="1">Uncharacterized protein</fullName>
    </submittedName>
</protein>
<comment type="caution">
    <text evidence="1">The sequence shown here is derived from an EMBL/GenBank/DDBJ whole genome shotgun (WGS) entry which is preliminary data.</text>
</comment>
<proteinExistence type="predicted"/>
<evidence type="ECO:0000313" key="2">
    <source>
        <dbReference type="Proteomes" id="UP001234297"/>
    </source>
</evidence>
<dbReference type="EMBL" id="CM056820">
    <property type="protein sequence ID" value="KAJ8616374.1"/>
    <property type="molecule type" value="Genomic_DNA"/>
</dbReference>